<name>A0ABV9MB91_9BACL</name>
<dbReference type="InterPro" id="IPR009920">
    <property type="entry name" value="HEPPP_synth_su1"/>
</dbReference>
<keyword evidence="2" id="KW-1185">Reference proteome</keyword>
<evidence type="ECO:0000313" key="2">
    <source>
        <dbReference type="Proteomes" id="UP001595932"/>
    </source>
</evidence>
<dbReference type="Pfam" id="PF07307">
    <property type="entry name" value="HEPPP_synt_1"/>
    <property type="match status" value="1"/>
</dbReference>
<sequence length="258" mass="29743">MNGQQIQSKIISMEIDVLNAVRQRTLNQWTDGPFVKESRLFFLLLPFFNGEQWSAKMETSANTVAIVYSALHAHDKVREEMPISKEQQLTVLAGDLYSGIYYQMLAKIKNVEMVQKLAAAIIQVSEKKASFHEHRIQQPDEVEETVKVIETALLHSFYEANEFQSYGELMECSLLYQRYTEELEALKAGEFSYVLSLLGDTLIHNSFIEQWLMERLESLSEHILLKANDCELEFEVKAILLDQIIPHQHSAEQLTREG</sequence>
<dbReference type="Gene3D" id="1.20.120.1450">
    <property type="match status" value="1"/>
</dbReference>
<dbReference type="Proteomes" id="UP001595932">
    <property type="component" value="Unassembled WGS sequence"/>
</dbReference>
<comment type="caution">
    <text evidence="1">The sequence shown here is derived from an EMBL/GenBank/DDBJ whole genome shotgun (WGS) entry which is preliminary data.</text>
</comment>
<dbReference type="EMBL" id="JBHSGL010000005">
    <property type="protein sequence ID" value="MFC4712346.1"/>
    <property type="molecule type" value="Genomic_DNA"/>
</dbReference>
<dbReference type="RefSeq" id="WP_377277473.1">
    <property type="nucleotide sequence ID" value="NZ_JBHSGL010000005.1"/>
</dbReference>
<evidence type="ECO:0000313" key="1">
    <source>
        <dbReference type="EMBL" id="MFC4712346.1"/>
    </source>
</evidence>
<accession>A0ABV9MB91</accession>
<protein>
    <submittedName>
        <fullName evidence="1">Heptaprenyl diphosphate synthase component 1</fullName>
    </submittedName>
</protein>
<organism evidence="1 2">
    <name type="scientific">Planococcus dechangensis</name>
    <dbReference type="NCBI Taxonomy" id="1176255"/>
    <lineage>
        <taxon>Bacteria</taxon>
        <taxon>Bacillati</taxon>
        <taxon>Bacillota</taxon>
        <taxon>Bacilli</taxon>
        <taxon>Bacillales</taxon>
        <taxon>Caryophanaceae</taxon>
        <taxon>Planococcus</taxon>
    </lineage>
</organism>
<proteinExistence type="predicted"/>
<reference evidence="2" key="1">
    <citation type="journal article" date="2019" name="Int. J. Syst. Evol. Microbiol.">
        <title>The Global Catalogue of Microorganisms (GCM) 10K type strain sequencing project: providing services to taxonomists for standard genome sequencing and annotation.</title>
        <authorList>
            <consortium name="The Broad Institute Genomics Platform"/>
            <consortium name="The Broad Institute Genome Sequencing Center for Infectious Disease"/>
            <person name="Wu L."/>
            <person name="Ma J."/>
        </authorList>
    </citation>
    <scope>NUCLEOTIDE SEQUENCE [LARGE SCALE GENOMIC DNA]</scope>
    <source>
        <strain evidence="2">CGMCC 1.12151</strain>
    </source>
</reference>
<gene>
    <name evidence="1" type="ORF">ACFO5U_05745</name>
</gene>